<dbReference type="SFLD" id="SFLDG01386">
    <property type="entry name" value="main_SPASM_domain-containing"/>
    <property type="match status" value="1"/>
</dbReference>
<evidence type="ECO:0000256" key="5">
    <source>
        <dbReference type="SAM" id="MobiDB-lite"/>
    </source>
</evidence>
<dbReference type="CDD" id="cd01335">
    <property type="entry name" value="Radical_SAM"/>
    <property type="match status" value="1"/>
</dbReference>
<accession>A0ABS2TNE2</accession>
<dbReference type="Gene3D" id="3.20.20.70">
    <property type="entry name" value="Aldolase class I"/>
    <property type="match status" value="1"/>
</dbReference>
<dbReference type="InterPro" id="IPR050377">
    <property type="entry name" value="Radical_SAM_PqqE_MftC-like"/>
</dbReference>
<keyword evidence="4" id="KW-0411">Iron-sulfur</keyword>
<keyword evidence="3" id="KW-0408">Iron</keyword>
<dbReference type="InterPro" id="IPR007197">
    <property type="entry name" value="rSAM"/>
</dbReference>
<evidence type="ECO:0000256" key="1">
    <source>
        <dbReference type="ARBA" id="ARBA00022691"/>
    </source>
</evidence>
<keyword evidence="2" id="KW-0479">Metal-binding</keyword>
<dbReference type="SFLD" id="SFLDG01067">
    <property type="entry name" value="SPASM/twitch_domain_containing"/>
    <property type="match status" value="1"/>
</dbReference>
<dbReference type="Proteomes" id="UP000749040">
    <property type="component" value="Unassembled WGS sequence"/>
</dbReference>
<protein>
    <submittedName>
        <fullName evidence="7">Radical SAM protein</fullName>
    </submittedName>
</protein>
<dbReference type="EMBL" id="JADKYB010000002">
    <property type="protein sequence ID" value="MBM9503765.1"/>
    <property type="molecule type" value="Genomic_DNA"/>
</dbReference>
<dbReference type="InterPro" id="IPR058240">
    <property type="entry name" value="rSAM_sf"/>
</dbReference>
<keyword evidence="8" id="KW-1185">Reference proteome</keyword>
<reference evidence="7 8" key="1">
    <citation type="submission" date="2021-01" db="EMBL/GenBank/DDBJ databases">
        <title>Streptomyces acididurans sp. nov., isolated from a peat swamp forest soil.</title>
        <authorList>
            <person name="Chantavorakit T."/>
            <person name="Duangmal K."/>
        </authorList>
    </citation>
    <scope>NUCLEOTIDE SEQUENCE [LARGE SCALE GENOMIC DNA]</scope>
    <source>
        <strain evidence="7 8">KK5PA1</strain>
    </source>
</reference>
<proteinExistence type="predicted"/>
<gene>
    <name evidence="7" type="ORF">ITX44_04300</name>
</gene>
<dbReference type="PROSITE" id="PS51918">
    <property type="entry name" value="RADICAL_SAM"/>
    <property type="match status" value="1"/>
</dbReference>
<dbReference type="SFLD" id="SFLDG01216">
    <property type="entry name" value="thioether_bond_formation_requi"/>
    <property type="match status" value="1"/>
</dbReference>
<comment type="caution">
    <text evidence="7">The sequence shown here is derived from an EMBL/GenBank/DDBJ whole genome shotgun (WGS) entry which is preliminary data.</text>
</comment>
<dbReference type="SFLD" id="SFLDS00029">
    <property type="entry name" value="Radical_SAM"/>
    <property type="match status" value="1"/>
</dbReference>
<feature type="region of interest" description="Disordered" evidence="5">
    <location>
        <begin position="282"/>
        <end position="315"/>
    </location>
</feature>
<evidence type="ECO:0000313" key="8">
    <source>
        <dbReference type="Proteomes" id="UP000749040"/>
    </source>
</evidence>
<evidence type="ECO:0000259" key="6">
    <source>
        <dbReference type="PROSITE" id="PS51918"/>
    </source>
</evidence>
<organism evidence="7 8">
    <name type="scientific">Actinacidiphila acididurans</name>
    <dbReference type="NCBI Taxonomy" id="2784346"/>
    <lineage>
        <taxon>Bacteria</taxon>
        <taxon>Bacillati</taxon>
        <taxon>Actinomycetota</taxon>
        <taxon>Actinomycetes</taxon>
        <taxon>Kitasatosporales</taxon>
        <taxon>Streptomycetaceae</taxon>
        <taxon>Actinacidiphila</taxon>
    </lineage>
</organism>
<dbReference type="PANTHER" id="PTHR11228:SF7">
    <property type="entry name" value="PQQA PEPTIDE CYCLASE"/>
    <property type="match status" value="1"/>
</dbReference>
<dbReference type="InterPro" id="IPR023885">
    <property type="entry name" value="4Fe4S-binding_SPASM_dom"/>
</dbReference>
<dbReference type="InterPro" id="IPR013785">
    <property type="entry name" value="Aldolase_TIM"/>
</dbReference>
<evidence type="ECO:0000256" key="4">
    <source>
        <dbReference type="ARBA" id="ARBA00023014"/>
    </source>
</evidence>
<dbReference type="Pfam" id="PF04055">
    <property type="entry name" value="Radical_SAM"/>
    <property type="match status" value="1"/>
</dbReference>
<dbReference type="PANTHER" id="PTHR11228">
    <property type="entry name" value="RADICAL SAM DOMAIN PROTEIN"/>
    <property type="match status" value="1"/>
</dbReference>
<evidence type="ECO:0000313" key="7">
    <source>
        <dbReference type="EMBL" id="MBM9503765.1"/>
    </source>
</evidence>
<sequence>MTSATHRLEGAHVTTAALSARNIGTRLLWLDLTRSCQLHCVHCYNGSGPQGGHGAMTREDWLDVLDQAAGHGITHVQFIGGEPTMHPDFPGLADRALDLGLDVEVFTNLVHVSRECWELFRRDGVSLATSYYSDQAAEHNAMTRRPSHGRTRANIEQAVCLGIPVRVGIVTGKGEQHVGAARSDLEGLGVTRIGVDHVRPFGRGAGDHAPDMSKLCGDCGNGKAAIGPDGTVSPCVFSGFMDVGNVRAAPLADILGGVAMAEANATVRSAIRAARACMPDTAPCSPDNAPPQTCGPDDNAECSPGTPPSTCNPRR</sequence>
<dbReference type="Pfam" id="PF13186">
    <property type="entry name" value="SPASM"/>
    <property type="match status" value="1"/>
</dbReference>
<feature type="domain" description="Radical SAM core" evidence="6">
    <location>
        <begin position="22"/>
        <end position="232"/>
    </location>
</feature>
<dbReference type="SFLD" id="SFLDF00365">
    <property type="entry name" value="thuricin_CD_(TrnCD-like)"/>
    <property type="match status" value="1"/>
</dbReference>
<dbReference type="SUPFAM" id="SSF102114">
    <property type="entry name" value="Radical SAM enzymes"/>
    <property type="match status" value="1"/>
</dbReference>
<name>A0ABS2TNE2_9ACTN</name>
<evidence type="ECO:0000256" key="3">
    <source>
        <dbReference type="ARBA" id="ARBA00023004"/>
    </source>
</evidence>
<keyword evidence="1" id="KW-0949">S-adenosyl-L-methionine</keyword>
<evidence type="ECO:0000256" key="2">
    <source>
        <dbReference type="ARBA" id="ARBA00022723"/>
    </source>
</evidence>